<keyword evidence="9" id="KW-1185">Reference proteome</keyword>
<dbReference type="AlphaFoldDB" id="A0A0D8Y7Z5"/>
<feature type="chain" id="PRO_5002336547" evidence="6">
    <location>
        <begin position="17"/>
        <end position="137"/>
    </location>
</feature>
<comment type="subcellular location">
    <subcellularLocation>
        <location evidence="1">Secreted</location>
    </subcellularLocation>
</comment>
<dbReference type="GO" id="GO:0046872">
    <property type="term" value="F:metal ion binding"/>
    <property type="evidence" value="ECO:0007669"/>
    <property type="project" value="UniProtKB-KW"/>
</dbReference>
<dbReference type="Pfam" id="PF00965">
    <property type="entry name" value="TIMP"/>
    <property type="match status" value="1"/>
</dbReference>
<dbReference type="InterPro" id="IPR008993">
    <property type="entry name" value="TIMP-like_OB-fold"/>
</dbReference>
<dbReference type="STRING" id="29172.A0A0D8Y7Z5"/>
<evidence type="ECO:0000313" key="9">
    <source>
        <dbReference type="Proteomes" id="UP000053766"/>
    </source>
</evidence>
<proteinExistence type="predicted"/>
<name>A0A0D8Y7Z5_DICVI</name>
<dbReference type="Proteomes" id="UP000053766">
    <property type="component" value="Unassembled WGS sequence"/>
</dbReference>
<evidence type="ECO:0000256" key="3">
    <source>
        <dbReference type="ARBA" id="ARBA00023157"/>
    </source>
</evidence>
<evidence type="ECO:0000256" key="6">
    <source>
        <dbReference type="SAM" id="SignalP"/>
    </source>
</evidence>
<keyword evidence="4" id="KW-0862">Zinc</keyword>
<dbReference type="GO" id="GO:0005615">
    <property type="term" value="C:extracellular space"/>
    <property type="evidence" value="ECO:0007669"/>
    <property type="project" value="TreeGrafter"/>
</dbReference>
<sequence>MKLLIVLVTYVAICNACSCRTFDSPKEAFCSSGFVTHVKVIAKNDPNNGTSNYADITYKVSIFCVYKKPTETKKLTNKIVTASNSAACGIELEIGEEYLLGGSIDAKGVQGSYLCGIVQKWNTVSAKDRSALNQYKC</sequence>
<keyword evidence="3 5" id="KW-1015">Disulfide bond</keyword>
<dbReference type="PANTHER" id="PTHR11844:SF25">
    <property type="entry name" value="NTR DOMAIN-CONTAINING PROTEIN"/>
    <property type="match status" value="1"/>
</dbReference>
<feature type="domain" description="NTR" evidence="7">
    <location>
        <begin position="17"/>
        <end position="137"/>
    </location>
</feature>
<organism evidence="8 9">
    <name type="scientific">Dictyocaulus viviparus</name>
    <name type="common">Bovine lungworm</name>
    <dbReference type="NCBI Taxonomy" id="29172"/>
    <lineage>
        <taxon>Eukaryota</taxon>
        <taxon>Metazoa</taxon>
        <taxon>Ecdysozoa</taxon>
        <taxon>Nematoda</taxon>
        <taxon>Chromadorea</taxon>
        <taxon>Rhabditida</taxon>
        <taxon>Rhabditina</taxon>
        <taxon>Rhabditomorpha</taxon>
        <taxon>Strongyloidea</taxon>
        <taxon>Metastrongylidae</taxon>
        <taxon>Dictyocaulus</taxon>
    </lineage>
</organism>
<feature type="signal peptide" evidence="6">
    <location>
        <begin position="1"/>
        <end position="16"/>
    </location>
</feature>
<dbReference type="PROSITE" id="PS50189">
    <property type="entry name" value="NTR"/>
    <property type="match status" value="1"/>
</dbReference>
<dbReference type="Gene3D" id="2.40.50.120">
    <property type="match status" value="1"/>
</dbReference>
<keyword evidence="6" id="KW-0732">Signal</keyword>
<dbReference type="GO" id="GO:0002020">
    <property type="term" value="F:protease binding"/>
    <property type="evidence" value="ECO:0007669"/>
    <property type="project" value="TreeGrafter"/>
</dbReference>
<evidence type="ECO:0000256" key="2">
    <source>
        <dbReference type="ARBA" id="ARBA00022525"/>
    </source>
</evidence>
<accession>A0A0D8Y7Z5</accession>
<evidence type="ECO:0000256" key="1">
    <source>
        <dbReference type="ARBA" id="ARBA00004613"/>
    </source>
</evidence>
<evidence type="ECO:0000313" key="8">
    <source>
        <dbReference type="EMBL" id="KJH52840.1"/>
    </source>
</evidence>
<dbReference type="EMBL" id="KN716158">
    <property type="protein sequence ID" value="KJH52840.1"/>
    <property type="molecule type" value="Genomic_DNA"/>
</dbReference>
<evidence type="ECO:0000259" key="7">
    <source>
        <dbReference type="PROSITE" id="PS50189"/>
    </source>
</evidence>
<reference evidence="9" key="2">
    <citation type="journal article" date="2016" name="Sci. Rep.">
        <title>Dictyocaulus viviparus genome, variome and transcriptome elucidate lungworm biology and support future intervention.</title>
        <authorList>
            <person name="McNulty S.N."/>
            <person name="Strube C."/>
            <person name="Rosa B.A."/>
            <person name="Martin J.C."/>
            <person name="Tyagi R."/>
            <person name="Choi Y.J."/>
            <person name="Wang Q."/>
            <person name="Hallsworth Pepin K."/>
            <person name="Zhang X."/>
            <person name="Ozersky P."/>
            <person name="Wilson R.K."/>
            <person name="Sternberg P.W."/>
            <person name="Gasser R.B."/>
            <person name="Mitreva M."/>
        </authorList>
    </citation>
    <scope>NUCLEOTIDE SEQUENCE [LARGE SCALE GENOMIC DNA]</scope>
    <source>
        <strain evidence="9">HannoverDv2000</strain>
    </source>
</reference>
<evidence type="ECO:0000256" key="4">
    <source>
        <dbReference type="PIRSR" id="PIRSR601820-1"/>
    </source>
</evidence>
<dbReference type="GO" id="GO:0031012">
    <property type="term" value="C:extracellular matrix"/>
    <property type="evidence" value="ECO:0007669"/>
    <property type="project" value="TreeGrafter"/>
</dbReference>
<feature type="disulfide bond" evidence="5">
    <location>
        <begin position="19"/>
        <end position="115"/>
    </location>
</feature>
<evidence type="ECO:0000256" key="5">
    <source>
        <dbReference type="PIRSR" id="PIRSR601820-3"/>
    </source>
</evidence>
<keyword evidence="4" id="KW-0479">Metal-binding</keyword>
<dbReference type="PANTHER" id="PTHR11844">
    <property type="entry name" value="METALLOPROTEASE INHIBITOR"/>
    <property type="match status" value="1"/>
</dbReference>
<dbReference type="SUPFAM" id="SSF50242">
    <property type="entry name" value="TIMP-like"/>
    <property type="match status" value="1"/>
</dbReference>
<dbReference type="OrthoDB" id="5792739at2759"/>
<dbReference type="InterPro" id="IPR001134">
    <property type="entry name" value="Netrin_domain"/>
</dbReference>
<keyword evidence="2" id="KW-0964">Secreted</keyword>
<dbReference type="InterPro" id="IPR001820">
    <property type="entry name" value="TIMP"/>
</dbReference>
<feature type="binding site" evidence="4">
    <location>
        <position position="17"/>
    </location>
    <ligand>
        <name>Zn(2+)</name>
        <dbReference type="ChEBI" id="CHEBI:29105"/>
        <note>ligand shared with metalloproteinase partner</note>
    </ligand>
</feature>
<reference evidence="8 9" key="1">
    <citation type="submission" date="2013-11" db="EMBL/GenBank/DDBJ databases">
        <title>Draft genome of the bovine lungworm Dictyocaulus viviparus.</title>
        <authorList>
            <person name="Mitreva M."/>
        </authorList>
    </citation>
    <scope>NUCLEOTIDE SEQUENCE [LARGE SCALE GENOMIC DNA]</scope>
    <source>
        <strain evidence="8 9">HannoverDv2000</strain>
    </source>
</reference>
<feature type="disulfide bond" evidence="5">
    <location>
        <begin position="17"/>
        <end position="88"/>
    </location>
</feature>
<dbReference type="GO" id="GO:0051045">
    <property type="term" value="P:negative regulation of membrane protein ectodomain proteolysis"/>
    <property type="evidence" value="ECO:0007669"/>
    <property type="project" value="TreeGrafter"/>
</dbReference>
<gene>
    <name evidence="8" type="ORF">DICVIV_00885</name>
</gene>
<protein>
    <submittedName>
        <fullName evidence="8">UNC-6/NTR/C345C module</fullName>
    </submittedName>
</protein>
<dbReference type="GO" id="GO:0008191">
    <property type="term" value="F:metalloendopeptidase inhibitor activity"/>
    <property type="evidence" value="ECO:0007669"/>
    <property type="project" value="InterPro"/>
</dbReference>